<dbReference type="EMBL" id="WJYA01000002">
    <property type="protein sequence ID" value="MTE25695.1"/>
    <property type="molecule type" value="Genomic_DNA"/>
</dbReference>
<dbReference type="RefSeq" id="WP_155087529.1">
    <property type="nucleotide sequence ID" value="NZ_WJYA01000002.1"/>
</dbReference>
<keyword evidence="1" id="KW-1133">Transmembrane helix</keyword>
<feature type="transmembrane region" description="Helical" evidence="1">
    <location>
        <begin position="100"/>
        <end position="118"/>
    </location>
</feature>
<keyword evidence="1" id="KW-0472">Membrane</keyword>
<feature type="transmembrane region" description="Helical" evidence="1">
    <location>
        <begin position="256"/>
        <end position="275"/>
    </location>
</feature>
<accession>A0A7K1G9H5</accession>
<keyword evidence="1" id="KW-0812">Transmembrane</keyword>
<dbReference type="AlphaFoldDB" id="A0A7K1G9H5"/>
<name>A0A7K1G9H5_9FLAO</name>
<comment type="caution">
    <text evidence="2">The sequence shown here is derived from an EMBL/GenBank/DDBJ whole genome shotgun (WGS) entry which is preliminary data.</text>
</comment>
<feature type="transmembrane region" description="Helical" evidence="1">
    <location>
        <begin position="199"/>
        <end position="217"/>
    </location>
</feature>
<evidence type="ECO:0000256" key="1">
    <source>
        <dbReference type="SAM" id="Phobius"/>
    </source>
</evidence>
<gene>
    <name evidence="2" type="ORF">F1003_02020</name>
</gene>
<protein>
    <submittedName>
        <fullName evidence="2">Uncharacterized protein</fullName>
    </submittedName>
</protein>
<feature type="transmembrane region" description="Helical" evidence="1">
    <location>
        <begin position="157"/>
        <end position="179"/>
    </location>
</feature>
<feature type="transmembrane region" description="Helical" evidence="1">
    <location>
        <begin position="224"/>
        <end position="244"/>
    </location>
</feature>
<feature type="transmembrane region" description="Helical" evidence="1">
    <location>
        <begin position="7"/>
        <end position="28"/>
    </location>
</feature>
<proteinExistence type="predicted"/>
<reference evidence="2 3" key="1">
    <citation type="submission" date="2019-11" db="EMBL/GenBank/DDBJ databases">
        <title>Winogradskyella ouciana sp. nov., isolated from the hadal seawater of the Mariana Trench.</title>
        <authorList>
            <person name="Liu R."/>
        </authorList>
    </citation>
    <scope>NUCLEOTIDE SEQUENCE [LARGE SCALE GENOMIC DNA]</scope>
    <source>
        <strain evidence="2 3">ZXX205</strain>
    </source>
</reference>
<organism evidence="2 3">
    <name type="scientific">Winogradskyella ouciana</name>
    <dbReference type="NCBI Taxonomy" id="2608631"/>
    <lineage>
        <taxon>Bacteria</taxon>
        <taxon>Pseudomonadati</taxon>
        <taxon>Bacteroidota</taxon>
        <taxon>Flavobacteriia</taxon>
        <taxon>Flavobacteriales</taxon>
        <taxon>Flavobacteriaceae</taxon>
        <taxon>Winogradskyella</taxon>
    </lineage>
</organism>
<keyword evidence="3" id="KW-1185">Reference proteome</keyword>
<dbReference type="Proteomes" id="UP000447545">
    <property type="component" value="Unassembled WGS sequence"/>
</dbReference>
<sequence>MNKLKIIWLVKICAFTVFLGRAYQLYFFGAPFRAILWDESLLTPIVEGLSNYSWQDYATSSRVNIWINGFTKICSLMFLLAAIISLFWDKIGYKRLKQTIVSLALFVLFFIGICMVKDKNYEYLLFFELFIQFAAPILLLLNIRLDIIENKKVINGLKIAIACTFIAHGLFAMGLIYLPGYFVDMTIKILGLSESQATTFLYVAGILDLVMSVLIFIPKLSKYALWYMVFWGLTTAFARLFAGFSSDFIASSLHASVYLVVYRLSHGLLPLLVLIMEKKLKKEKLPTNEN</sequence>
<feature type="transmembrane region" description="Helical" evidence="1">
    <location>
        <begin position="124"/>
        <end position="145"/>
    </location>
</feature>
<evidence type="ECO:0000313" key="3">
    <source>
        <dbReference type="Proteomes" id="UP000447545"/>
    </source>
</evidence>
<evidence type="ECO:0000313" key="2">
    <source>
        <dbReference type="EMBL" id="MTE25695.1"/>
    </source>
</evidence>
<feature type="transmembrane region" description="Helical" evidence="1">
    <location>
        <begin position="65"/>
        <end position="88"/>
    </location>
</feature>